<evidence type="ECO:0000313" key="2">
    <source>
        <dbReference type="EMBL" id="PIO76506.1"/>
    </source>
</evidence>
<organism evidence="2 3">
    <name type="scientific">Teladorsagia circumcincta</name>
    <name type="common">Brown stomach worm</name>
    <name type="synonym">Ostertagia circumcincta</name>
    <dbReference type="NCBI Taxonomy" id="45464"/>
    <lineage>
        <taxon>Eukaryota</taxon>
        <taxon>Metazoa</taxon>
        <taxon>Ecdysozoa</taxon>
        <taxon>Nematoda</taxon>
        <taxon>Chromadorea</taxon>
        <taxon>Rhabditida</taxon>
        <taxon>Rhabditina</taxon>
        <taxon>Rhabditomorpha</taxon>
        <taxon>Strongyloidea</taxon>
        <taxon>Trichostrongylidae</taxon>
        <taxon>Teladorsagia</taxon>
    </lineage>
</organism>
<keyword evidence="3" id="KW-1185">Reference proteome</keyword>
<accession>A0A2G9V2A0</accession>
<evidence type="ECO:0000256" key="1">
    <source>
        <dbReference type="SAM" id="Phobius"/>
    </source>
</evidence>
<keyword evidence="1" id="KW-0812">Transmembrane</keyword>
<reference evidence="2 3" key="1">
    <citation type="submission" date="2015-09" db="EMBL/GenBank/DDBJ databases">
        <title>Draft genome of the parasitic nematode Teladorsagia circumcincta isolate WARC Sus (inbred).</title>
        <authorList>
            <person name="Mitreva M."/>
        </authorList>
    </citation>
    <scope>NUCLEOTIDE SEQUENCE [LARGE SCALE GENOMIC DNA]</scope>
    <source>
        <strain evidence="2 3">S</strain>
    </source>
</reference>
<protein>
    <submittedName>
        <fullName evidence="2">Uncharacterized protein</fullName>
    </submittedName>
</protein>
<dbReference type="OrthoDB" id="5848861at2759"/>
<sequence length="64" mass="7339">MLRPRAMLATCVTVTVIFAMLMYEISYSLKETVEEAMENIITDDSSAIFEYDHITFGENRNLSL</sequence>
<dbReference type="Proteomes" id="UP000230423">
    <property type="component" value="Unassembled WGS sequence"/>
</dbReference>
<name>A0A2G9V2A0_TELCI</name>
<dbReference type="EMBL" id="KZ345047">
    <property type="protein sequence ID" value="PIO76506.1"/>
    <property type="molecule type" value="Genomic_DNA"/>
</dbReference>
<gene>
    <name evidence="2" type="ORF">TELCIR_01422</name>
</gene>
<evidence type="ECO:0000313" key="3">
    <source>
        <dbReference type="Proteomes" id="UP000230423"/>
    </source>
</evidence>
<proteinExistence type="predicted"/>
<keyword evidence="1" id="KW-1133">Transmembrane helix</keyword>
<keyword evidence="1" id="KW-0472">Membrane</keyword>
<dbReference type="AlphaFoldDB" id="A0A2G9V2A0"/>
<feature type="transmembrane region" description="Helical" evidence="1">
    <location>
        <begin position="6"/>
        <end position="23"/>
    </location>
</feature>